<keyword evidence="2" id="KW-1185">Reference proteome</keyword>
<organism evidence="1 2">
    <name type="scientific">Catharanthus roseus</name>
    <name type="common">Madagascar periwinkle</name>
    <name type="synonym">Vinca rosea</name>
    <dbReference type="NCBI Taxonomy" id="4058"/>
    <lineage>
        <taxon>Eukaryota</taxon>
        <taxon>Viridiplantae</taxon>
        <taxon>Streptophyta</taxon>
        <taxon>Embryophyta</taxon>
        <taxon>Tracheophyta</taxon>
        <taxon>Spermatophyta</taxon>
        <taxon>Magnoliopsida</taxon>
        <taxon>eudicotyledons</taxon>
        <taxon>Gunneridae</taxon>
        <taxon>Pentapetalae</taxon>
        <taxon>asterids</taxon>
        <taxon>lamiids</taxon>
        <taxon>Gentianales</taxon>
        <taxon>Apocynaceae</taxon>
        <taxon>Rauvolfioideae</taxon>
        <taxon>Vinceae</taxon>
        <taxon>Catharanthinae</taxon>
        <taxon>Catharanthus</taxon>
    </lineage>
</organism>
<reference evidence="2" key="1">
    <citation type="journal article" date="2023" name="Nat. Plants">
        <title>Single-cell RNA sequencing provides a high-resolution roadmap for understanding the multicellular compartmentation of specialized metabolism.</title>
        <authorList>
            <person name="Sun S."/>
            <person name="Shen X."/>
            <person name="Li Y."/>
            <person name="Li Y."/>
            <person name="Wang S."/>
            <person name="Li R."/>
            <person name="Zhang H."/>
            <person name="Shen G."/>
            <person name="Guo B."/>
            <person name="Wei J."/>
            <person name="Xu J."/>
            <person name="St-Pierre B."/>
            <person name="Chen S."/>
            <person name="Sun C."/>
        </authorList>
    </citation>
    <scope>NUCLEOTIDE SEQUENCE [LARGE SCALE GENOMIC DNA]</scope>
</reference>
<evidence type="ECO:0000313" key="1">
    <source>
        <dbReference type="EMBL" id="KAI5677684.1"/>
    </source>
</evidence>
<evidence type="ECO:0000313" key="2">
    <source>
        <dbReference type="Proteomes" id="UP001060085"/>
    </source>
</evidence>
<comment type="caution">
    <text evidence="1">The sequence shown here is derived from an EMBL/GenBank/DDBJ whole genome shotgun (WGS) entry which is preliminary data.</text>
</comment>
<gene>
    <name evidence="1" type="ORF">M9H77_08634</name>
</gene>
<dbReference type="Proteomes" id="UP001060085">
    <property type="component" value="Linkage Group LG02"/>
</dbReference>
<protein>
    <submittedName>
        <fullName evidence="1">Uncharacterized protein</fullName>
    </submittedName>
</protein>
<sequence>MAPNLHSVLGWKQKYANQKSQKKIQVTTSNNRRRKSMDEDDAFEDAVNAGTPLSAVAEAFEELSALVKSGGVHFDLSLKPFCDACSLVSVLFGCLGIAFKFAQYEYVSKVRDLDEASEIYGTLNNILDCDVENDTVKSPGSLSRNLRRVRQGLDLIRALFQNFLSTDDCSLKDAASTAYAKVCAPYHTWAVRTAVSAGMYSLPTREQLLERLNETGESAEREMRRYIDASRPVIDYIDKLYISRHIILDW</sequence>
<name>A0ACC0BYM7_CATRO</name>
<dbReference type="EMBL" id="CM044702">
    <property type="protein sequence ID" value="KAI5677684.1"/>
    <property type="molecule type" value="Genomic_DNA"/>
</dbReference>
<accession>A0ACC0BYM7</accession>
<proteinExistence type="predicted"/>